<dbReference type="NCBIfam" id="NF033749">
    <property type="entry name" value="bact_hemeryth"/>
    <property type="match status" value="1"/>
</dbReference>
<evidence type="ECO:0000259" key="5">
    <source>
        <dbReference type="Pfam" id="PF01814"/>
    </source>
</evidence>
<dbReference type="InterPro" id="IPR012312">
    <property type="entry name" value="Hemerythrin-like"/>
</dbReference>
<evidence type="ECO:0000256" key="1">
    <source>
        <dbReference type="ARBA" id="ARBA00010587"/>
    </source>
</evidence>
<dbReference type="SUPFAM" id="SSF47188">
    <property type="entry name" value="Hemerythrin-like"/>
    <property type="match status" value="1"/>
</dbReference>
<accession>A0A7Z1AE39</accession>
<evidence type="ECO:0000313" key="6">
    <source>
        <dbReference type="EMBL" id="ODJ85993.1"/>
    </source>
</evidence>
<comment type="similarity">
    <text evidence="1">Belongs to the hemerythrin family.</text>
</comment>
<evidence type="ECO:0000313" key="7">
    <source>
        <dbReference type="Proteomes" id="UP000094769"/>
    </source>
</evidence>
<dbReference type="PANTHER" id="PTHR37164:SF1">
    <property type="entry name" value="BACTERIOHEMERYTHRIN"/>
    <property type="match status" value="1"/>
</dbReference>
<dbReference type="Gene3D" id="1.20.120.50">
    <property type="entry name" value="Hemerythrin-like"/>
    <property type="match status" value="1"/>
</dbReference>
<dbReference type="InterPro" id="IPR016131">
    <property type="entry name" value="Haemerythrin_Fe_BS"/>
</dbReference>
<evidence type="ECO:0000256" key="4">
    <source>
        <dbReference type="ARBA" id="ARBA00023004"/>
    </source>
</evidence>
<dbReference type="OrthoDB" id="1122424at2"/>
<comment type="caution">
    <text evidence="6">The sequence shown here is derived from an EMBL/GenBank/DDBJ whole genome shotgun (WGS) entry which is preliminary data.</text>
</comment>
<dbReference type="PROSITE" id="PS00550">
    <property type="entry name" value="HEMERYTHRINS"/>
    <property type="match status" value="1"/>
</dbReference>
<dbReference type="GO" id="GO:0005344">
    <property type="term" value="F:oxygen carrier activity"/>
    <property type="evidence" value="ECO:0007669"/>
    <property type="project" value="UniProtKB-KW"/>
</dbReference>
<proteinExistence type="inferred from homology"/>
<dbReference type="Pfam" id="PF01814">
    <property type="entry name" value="Hemerythrin"/>
    <property type="match status" value="1"/>
</dbReference>
<sequence>MINIDWDTNFEVGHERIDSEHRVFLNLIRTISTEVEANSNKERILRLLAELVKYAEFHFLSEENEMLRVDYPGYDEHRHEHEKLLTKFTDMMAQFRSGALPLDSIVEFVFLWFALHTTQVDKRLGEYIQQNDKL</sequence>
<keyword evidence="2" id="KW-0561">Oxygen transport</keyword>
<dbReference type="InterPro" id="IPR050669">
    <property type="entry name" value="Hemerythrin"/>
</dbReference>
<dbReference type="Proteomes" id="UP000094769">
    <property type="component" value="Unassembled WGS sequence"/>
</dbReference>
<dbReference type="EMBL" id="MARB01000030">
    <property type="protein sequence ID" value="ODJ85993.1"/>
    <property type="molecule type" value="Genomic_DNA"/>
</dbReference>
<reference evidence="6 7" key="1">
    <citation type="submission" date="2016-06" db="EMBL/GenBank/DDBJ databases">
        <title>Genome sequence of endosymbiont of Candidatus Endolucinida thiodiazotropha.</title>
        <authorList>
            <person name="Poehlein A."/>
            <person name="Koenig S."/>
            <person name="Heiden S.E."/>
            <person name="Thuermer A."/>
            <person name="Voget S."/>
            <person name="Daniel R."/>
            <person name="Markert S."/>
            <person name="Gros O."/>
            <person name="Schweder T."/>
        </authorList>
    </citation>
    <scope>NUCLEOTIDE SEQUENCE [LARGE SCALE GENOMIC DNA]</scope>
    <source>
        <strain evidence="6 7">COS</strain>
    </source>
</reference>
<name>A0A7Z1AE39_9GAMM</name>
<keyword evidence="2" id="KW-0813">Transport</keyword>
<dbReference type="PANTHER" id="PTHR37164">
    <property type="entry name" value="BACTERIOHEMERYTHRIN"/>
    <property type="match status" value="1"/>
</dbReference>
<dbReference type="NCBIfam" id="TIGR02481">
    <property type="entry name" value="hemeryth_dom"/>
    <property type="match status" value="1"/>
</dbReference>
<dbReference type="CDD" id="cd12107">
    <property type="entry name" value="Hemerythrin"/>
    <property type="match status" value="1"/>
</dbReference>
<dbReference type="GO" id="GO:0046872">
    <property type="term" value="F:metal ion binding"/>
    <property type="evidence" value="ECO:0007669"/>
    <property type="project" value="UniProtKB-KW"/>
</dbReference>
<evidence type="ECO:0000256" key="3">
    <source>
        <dbReference type="ARBA" id="ARBA00022723"/>
    </source>
</evidence>
<dbReference type="InterPro" id="IPR035938">
    <property type="entry name" value="Hemerythrin-like_sf"/>
</dbReference>
<dbReference type="InterPro" id="IPR012827">
    <property type="entry name" value="Hemerythrin_metal-bd"/>
</dbReference>
<keyword evidence="4" id="KW-0408">Iron</keyword>
<evidence type="ECO:0000256" key="2">
    <source>
        <dbReference type="ARBA" id="ARBA00022621"/>
    </source>
</evidence>
<keyword evidence="3" id="KW-0479">Metal-binding</keyword>
<dbReference type="AlphaFoldDB" id="A0A7Z1AE39"/>
<feature type="domain" description="Hemerythrin-like" evidence="5">
    <location>
        <begin position="14"/>
        <end position="124"/>
    </location>
</feature>
<dbReference type="RefSeq" id="WP_069128027.1">
    <property type="nucleotide sequence ID" value="NZ_MARB01000030.1"/>
</dbReference>
<organism evidence="6 7">
    <name type="scientific">Candidatus Thiodiazotropha endolucinida</name>
    <dbReference type="NCBI Taxonomy" id="1655433"/>
    <lineage>
        <taxon>Bacteria</taxon>
        <taxon>Pseudomonadati</taxon>
        <taxon>Pseudomonadota</taxon>
        <taxon>Gammaproteobacteria</taxon>
        <taxon>Chromatiales</taxon>
        <taxon>Sedimenticolaceae</taxon>
        <taxon>Candidatus Thiodiazotropha</taxon>
    </lineage>
</organism>
<keyword evidence="7" id="KW-1185">Reference proteome</keyword>
<protein>
    <submittedName>
        <fullName evidence="6">Bacteriohemerythrin</fullName>
    </submittedName>
</protein>
<gene>
    <name evidence="6" type="ORF">CODIS_37990</name>
</gene>